<gene>
    <name evidence="2" type="ORF">DXN04_12160</name>
</gene>
<feature type="coiled-coil region" evidence="1">
    <location>
        <begin position="239"/>
        <end position="266"/>
    </location>
</feature>
<evidence type="ECO:0000256" key="1">
    <source>
        <dbReference type="SAM" id="Coils"/>
    </source>
</evidence>
<name>A0A3E1P1J7_9BACT</name>
<organism evidence="2 3">
    <name type="scientific">Chitinophaga silvisoli</name>
    <dbReference type="NCBI Taxonomy" id="2291814"/>
    <lineage>
        <taxon>Bacteria</taxon>
        <taxon>Pseudomonadati</taxon>
        <taxon>Bacteroidota</taxon>
        <taxon>Chitinophagia</taxon>
        <taxon>Chitinophagales</taxon>
        <taxon>Chitinophagaceae</taxon>
        <taxon>Chitinophaga</taxon>
    </lineage>
</organism>
<proteinExistence type="predicted"/>
<sequence length="275" mass="30176">MMILIMAKWFTYISSVSVKKVALSKKFFYLPSRILFFTYKETMKKTLSLRPMLLTVCSILIGQFVFAQDREGWQADGSFGVGTSSPKKLFQVHNNRTEDNNILVSGRSASIWFTELPTLPKNYSYPFGRIGLASRTAAFLLTAQSGDFVIHNVTTGGNILFGTGMDDAGTNGVERMRLSAKGNLGINVTSPTAKLHVYGDVRFQGLPTRPGTVLVLDENGYVCKSNSLVAVPVNTANDVASLEAEVKELKKELEELRAQMAALRTATMPVASNND</sequence>
<reference evidence="2 3" key="1">
    <citation type="submission" date="2018-08" db="EMBL/GenBank/DDBJ databases">
        <title>Chitinophaga sp. K20C18050901, a novel bacterium isolated from forest soil.</title>
        <authorList>
            <person name="Wang C."/>
        </authorList>
    </citation>
    <scope>NUCLEOTIDE SEQUENCE [LARGE SCALE GENOMIC DNA]</scope>
    <source>
        <strain evidence="2 3">K20C18050901</strain>
    </source>
</reference>
<comment type="caution">
    <text evidence="2">The sequence shown here is derived from an EMBL/GenBank/DDBJ whole genome shotgun (WGS) entry which is preliminary data.</text>
</comment>
<protein>
    <submittedName>
        <fullName evidence="2">Uncharacterized protein</fullName>
    </submittedName>
</protein>
<dbReference type="EMBL" id="QTJV01000004">
    <property type="protein sequence ID" value="RFM34046.1"/>
    <property type="molecule type" value="Genomic_DNA"/>
</dbReference>
<evidence type="ECO:0000313" key="2">
    <source>
        <dbReference type="EMBL" id="RFM34046.1"/>
    </source>
</evidence>
<dbReference type="Proteomes" id="UP000261174">
    <property type="component" value="Unassembled WGS sequence"/>
</dbReference>
<keyword evidence="3" id="KW-1185">Reference proteome</keyword>
<dbReference type="AlphaFoldDB" id="A0A3E1P1J7"/>
<accession>A0A3E1P1J7</accession>
<keyword evidence="1" id="KW-0175">Coiled coil</keyword>
<evidence type="ECO:0000313" key="3">
    <source>
        <dbReference type="Proteomes" id="UP000261174"/>
    </source>
</evidence>